<evidence type="ECO:0000256" key="1">
    <source>
        <dbReference type="ARBA" id="ARBA00003531"/>
    </source>
</evidence>
<feature type="region of interest" description="Disordered" evidence="12">
    <location>
        <begin position="1"/>
        <end position="26"/>
    </location>
</feature>
<dbReference type="AlphaFoldDB" id="A0AA87USC5"/>
<dbReference type="EC" id="2.7.4.8" evidence="3 11"/>
<dbReference type="SMART" id="SM00072">
    <property type="entry name" value="GuKc"/>
    <property type="match status" value="1"/>
</dbReference>
<name>A0AA87USC5_9MICO</name>
<evidence type="ECO:0000256" key="10">
    <source>
        <dbReference type="ARBA" id="ARBA00048594"/>
    </source>
</evidence>
<dbReference type="InterPro" id="IPR020590">
    <property type="entry name" value="Guanylate_kinase_CS"/>
</dbReference>
<dbReference type="InterPro" id="IPR017665">
    <property type="entry name" value="Guanylate_kinase"/>
</dbReference>
<evidence type="ECO:0000259" key="13">
    <source>
        <dbReference type="PROSITE" id="PS50052"/>
    </source>
</evidence>
<evidence type="ECO:0000256" key="5">
    <source>
        <dbReference type="ARBA" id="ARBA00022679"/>
    </source>
</evidence>
<comment type="subcellular location">
    <subcellularLocation>
        <location evidence="11">Cytoplasm</location>
    </subcellularLocation>
</comment>
<evidence type="ECO:0000256" key="4">
    <source>
        <dbReference type="ARBA" id="ARBA00016296"/>
    </source>
</evidence>
<reference evidence="14 15" key="1">
    <citation type="submission" date="2019-07" db="EMBL/GenBank/DDBJ databases">
        <title>Whole genome shotgun sequence of Agrococcus baldri NBRC 103055.</title>
        <authorList>
            <person name="Hosoyama A."/>
            <person name="Uohara A."/>
            <person name="Ohji S."/>
            <person name="Ichikawa N."/>
        </authorList>
    </citation>
    <scope>NUCLEOTIDE SEQUENCE [LARGE SCALE GENOMIC DNA]</scope>
    <source>
        <strain evidence="14 15">NBRC 103055</strain>
    </source>
</reference>
<accession>A0AA87USC5</accession>
<feature type="compositionally biased region" description="Basic and acidic residues" evidence="12">
    <location>
        <begin position="1"/>
        <end position="10"/>
    </location>
</feature>
<keyword evidence="8 11" id="KW-0067">ATP-binding</keyword>
<keyword evidence="5 11" id="KW-0808">Transferase</keyword>
<dbReference type="EMBL" id="BJUU01000011">
    <property type="protein sequence ID" value="GEK80519.1"/>
    <property type="molecule type" value="Genomic_DNA"/>
</dbReference>
<evidence type="ECO:0000256" key="7">
    <source>
        <dbReference type="ARBA" id="ARBA00022777"/>
    </source>
</evidence>
<comment type="function">
    <text evidence="1 11">Essential for recycling GMP and indirectly, cGMP.</text>
</comment>
<evidence type="ECO:0000256" key="11">
    <source>
        <dbReference type="HAMAP-Rule" id="MF_00328"/>
    </source>
</evidence>
<sequence length="326" mass="35435">MTVDRGRSVVDQHPVPDPGAAGRAAIEARRARAAVKRAIAAGQRGPRDVAERAWQEPESPEGRLRVEEYLGSLRGMGPKRVETLMAGLAIARAKRLGGLGGLQRERVRGWLDAVDPSRRPRLIVLAGPTAVGKGTVAQYVREHFPQIRQSVSATTRGPRPGEIDGVHYAFVSDADFDRMVDEGEFLEWAKVHNQSRYGTPRSSVQAALDEGSSVLLEIDLQGARQVRESFPDAVLLFLAPPSWDELVRRLVGRGTETEDERERRLETAKVELASQPEFDGTIVNTDVAEAAREVVERILAAEAEGPGPETGPGAGVAATARRGRRP</sequence>
<evidence type="ECO:0000313" key="15">
    <source>
        <dbReference type="Proteomes" id="UP000321749"/>
    </source>
</evidence>
<feature type="domain" description="Guanylate kinase-like" evidence="13">
    <location>
        <begin position="120"/>
        <end position="299"/>
    </location>
</feature>
<feature type="region of interest" description="Disordered" evidence="12">
    <location>
        <begin position="300"/>
        <end position="326"/>
    </location>
</feature>
<dbReference type="Proteomes" id="UP000321749">
    <property type="component" value="Unassembled WGS sequence"/>
</dbReference>
<organism evidence="14 15">
    <name type="scientific">Agrococcus baldri</name>
    <dbReference type="NCBI Taxonomy" id="153730"/>
    <lineage>
        <taxon>Bacteria</taxon>
        <taxon>Bacillati</taxon>
        <taxon>Actinomycetota</taxon>
        <taxon>Actinomycetes</taxon>
        <taxon>Micrococcales</taxon>
        <taxon>Microbacteriaceae</taxon>
        <taxon>Agrococcus</taxon>
    </lineage>
</organism>
<dbReference type="RefSeq" id="WP_146794879.1">
    <property type="nucleotide sequence ID" value="NZ_BJUU01000011.1"/>
</dbReference>
<dbReference type="Gene3D" id="3.40.50.300">
    <property type="entry name" value="P-loop containing nucleotide triphosphate hydrolases"/>
    <property type="match status" value="1"/>
</dbReference>
<dbReference type="NCBIfam" id="TIGR03263">
    <property type="entry name" value="guanyl_kin"/>
    <property type="match status" value="1"/>
</dbReference>
<dbReference type="PROSITE" id="PS50052">
    <property type="entry name" value="GUANYLATE_KINASE_2"/>
    <property type="match status" value="1"/>
</dbReference>
<comment type="caution">
    <text evidence="14">The sequence shown here is derived from an EMBL/GenBank/DDBJ whole genome shotgun (WGS) entry which is preliminary data.</text>
</comment>
<dbReference type="CDD" id="cd00071">
    <property type="entry name" value="GMPK"/>
    <property type="match status" value="1"/>
</dbReference>
<dbReference type="GO" id="GO:0004385">
    <property type="term" value="F:GMP kinase activity"/>
    <property type="evidence" value="ECO:0007669"/>
    <property type="project" value="UniProtKB-UniRule"/>
</dbReference>
<comment type="catalytic activity">
    <reaction evidence="10 11">
        <text>GMP + ATP = GDP + ADP</text>
        <dbReference type="Rhea" id="RHEA:20780"/>
        <dbReference type="ChEBI" id="CHEBI:30616"/>
        <dbReference type="ChEBI" id="CHEBI:58115"/>
        <dbReference type="ChEBI" id="CHEBI:58189"/>
        <dbReference type="ChEBI" id="CHEBI:456216"/>
        <dbReference type="EC" id="2.7.4.8"/>
    </reaction>
</comment>
<comment type="similarity">
    <text evidence="2 11">Belongs to the guanylate kinase family.</text>
</comment>
<protein>
    <recommendedName>
        <fullName evidence="4 11">Guanylate kinase</fullName>
        <ecNumber evidence="3 11">2.7.4.8</ecNumber>
    </recommendedName>
    <alternativeName>
        <fullName evidence="9 11">GMP kinase</fullName>
    </alternativeName>
</protein>
<dbReference type="Gene3D" id="1.10.8.50">
    <property type="match status" value="1"/>
</dbReference>
<evidence type="ECO:0000256" key="8">
    <source>
        <dbReference type="ARBA" id="ARBA00022840"/>
    </source>
</evidence>
<evidence type="ECO:0000256" key="3">
    <source>
        <dbReference type="ARBA" id="ARBA00012961"/>
    </source>
</evidence>
<dbReference type="PANTHER" id="PTHR23117:SF13">
    <property type="entry name" value="GUANYLATE KINASE"/>
    <property type="match status" value="1"/>
</dbReference>
<dbReference type="GO" id="GO:0005829">
    <property type="term" value="C:cytosol"/>
    <property type="evidence" value="ECO:0007669"/>
    <property type="project" value="TreeGrafter"/>
</dbReference>
<feature type="binding site" evidence="11">
    <location>
        <begin position="127"/>
        <end position="134"/>
    </location>
    <ligand>
        <name>ATP</name>
        <dbReference type="ChEBI" id="CHEBI:30616"/>
    </ligand>
</feature>
<dbReference type="Gene3D" id="3.30.63.10">
    <property type="entry name" value="Guanylate Kinase phosphate binding domain"/>
    <property type="match status" value="1"/>
</dbReference>
<evidence type="ECO:0000313" key="14">
    <source>
        <dbReference type="EMBL" id="GEK80519.1"/>
    </source>
</evidence>
<evidence type="ECO:0000256" key="9">
    <source>
        <dbReference type="ARBA" id="ARBA00030128"/>
    </source>
</evidence>
<evidence type="ECO:0000256" key="2">
    <source>
        <dbReference type="ARBA" id="ARBA00005790"/>
    </source>
</evidence>
<dbReference type="HAMAP" id="MF_00328">
    <property type="entry name" value="Guanylate_kinase"/>
    <property type="match status" value="1"/>
</dbReference>
<keyword evidence="6 11" id="KW-0547">Nucleotide-binding</keyword>
<gene>
    <name evidence="11" type="primary">gmk</name>
    <name evidence="14" type="ORF">ABA31_18700</name>
</gene>
<dbReference type="PANTHER" id="PTHR23117">
    <property type="entry name" value="GUANYLATE KINASE-RELATED"/>
    <property type="match status" value="1"/>
</dbReference>
<proteinExistence type="inferred from homology"/>
<evidence type="ECO:0000256" key="6">
    <source>
        <dbReference type="ARBA" id="ARBA00022741"/>
    </source>
</evidence>
<dbReference type="PROSITE" id="PS00856">
    <property type="entry name" value="GUANYLATE_KINASE_1"/>
    <property type="match status" value="1"/>
</dbReference>
<keyword evidence="7 11" id="KW-0418">Kinase</keyword>
<dbReference type="InterPro" id="IPR008145">
    <property type="entry name" value="GK/Ca_channel_bsu"/>
</dbReference>
<dbReference type="GO" id="GO:0005524">
    <property type="term" value="F:ATP binding"/>
    <property type="evidence" value="ECO:0007669"/>
    <property type="project" value="UniProtKB-UniRule"/>
</dbReference>
<dbReference type="InterPro" id="IPR008144">
    <property type="entry name" value="Guanylate_kin-like_dom"/>
</dbReference>
<keyword evidence="15" id="KW-1185">Reference proteome</keyword>
<dbReference type="SUPFAM" id="SSF52540">
    <property type="entry name" value="P-loop containing nucleoside triphosphate hydrolases"/>
    <property type="match status" value="1"/>
</dbReference>
<dbReference type="FunFam" id="3.30.63.10:FF:000002">
    <property type="entry name" value="Guanylate kinase 1"/>
    <property type="match status" value="1"/>
</dbReference>
<keyword evidence="11" id="KW-0963">Cytoplasm</keyword>
<dbReference type="InterPro" id="IPR027417">
    <property type="entry name" value="P-loop_NTPase"/>
</dbReference>
<dbReference type="Pfam" id="PF00625">
    <property type="entry name" value="Guanylate_kin"/>
    <property type="match status" value="1"/>
</dbReference>
<evidence type="ECO:0000256" key="12">
    <source>
        <dbReference type="SAM" id="MobiDB-lite"/>
    </source>
</evidence>